<gene>
    <name evidence="1" type="ORF">QEH59_01605</name>
</gene>
<evidence type="ECO:0000313" key="2">
    <source>
        <dbReference type="Proteomes" id="UP001243717"/>
    </source>
</evidence>
<proteinExistence type="predicted"/>
<dbReference type="InterPro" id="IPR036583">
    <property type="entry name" value="23S_rRNA_IVS_sf"/>
</dbReference>
<dbReference type="NCBIfam" id="TIGR02436">
    <property type="entry name" value="four helix bundle protein"/>
    <property type="match status" value="1"/>
</dbReference>
<dbReference type="InterPro" id="IPR012657">
    <property type="entry name" value="23S_rRNA-intervening_sequence"/>
</dbReference>
<organism evidence="1 2">
    <name type="scientific">Thalassobacterium sedimentorum</name>
    <dbReference type="NCBI Taxonomy" id="3041258"/>
    <lineage>
        <taxon>Bacteria</taxon>
        <taxon>Pseudomonadati</taxon>
        <taxon>Verrucomicrobiota</taxon>
        <taxon>Opitutia</taxon>
        <taxon>Puniceicoccales</taxon>
        <taxon>Coraliomargaritaceae</taxon>
        <taxon>Thalassobacterium</taxon>
    </lineage>
</organism>
<dbReference type="Proteomes" id="UP001243717">
    <property type="component" value="Unassembled WGS sequence"/>
</dbReference>
<protein>
    <submittedName>
        <fullName evidence="1">Four helix bundle protein</fullName>
    </submittedName>
</protein>
<dbReference type="Pfam" id="PF05635">
    <property type="entry name" value="23S_rRNA_IVP"/>
    <property type="match status" value="1"/>
</dbReference>
<sequence>MKLDNFGALIKANKLFDHVVNDLRPLKTEFACKRLVEQQFASADSIAANIEEGYGRGSRKDYRHFLIISRGSAQETKGRYGRLKHWLKQEDIEARQKLCDEIIAILSKTINTLGQ</sequence>
<dbReference type="RefSeq" id="WP_308983612.1">
    <property type="nucleotide sequence ID" value="NZ_JARXIC010000002.1"/>
</dbReference>
<dbReference type="SUPFAM" id="SSF158446">
    <property type="entry name" value="IVS-encoded protein-like"/>
    <property type="match status" value="1"/>
</dbReference>
<dbReference type="PANTHER" id="PTHR38471">
    <property type="entry name" value="FOUR HELIX BUNDLE PROTEIN"/>
    <property type="match status" value="1"/>
</dbReference>
<keyword evidence="2" id="KW-1185">Reference proteome</keyword>
<comment type="caution">
    <text evidence="1">The sequence shown here is derived from an EMBL/GenBank/DDBJ whole genome shotgun (WGS) entry which is preliminary data.</text>
</comment>
<accession>A0ABU1AHJ2</accession>
<dbReference type="Gene3D" id="1.20.1440.60">
    <property type="entry name" value="23S rRNA-intervening sequence"/>
    <property type="match status" value="1"/>
</dbReference>
<reference evidence="1 2" key="1">
    <citation type="submission" date="2023-04" db="EMBL/GenBank/DDBJ databases">
        <title>A novel bacteria isolated from coastal sediment.</title>
        <authorList>
            <person name="Liu X.-J."/>
            <person name="Du Z.-J."/>
        </authorList>
    </citation>
    <scope>NUCLEOTIDE SEQUENCE [LARGE SCALE GENOMIC DNA]</scope>
    <source>
        <strain evidence="1 2">SDUM461004</strain>
    </source>
</reference>
<dbReference type="PANTHER" id="PTHR38471:SF2">
    <property type="entry name" value="FOUR HELIX BUNDLE PROTEIN"/>
    <property type="match status" value="1"/>
</dbReference>
<evidence type="ECO:0000313" key="1">
    <source>
        <dbReference type="EMBL" id="MDQ8193103.1"/>
    </source>
</evidence>
<name>A0ABU1AHJ2_9BACT</name>
<dbReference type="EMBL" id="JARXIC010000002">
    <property type="protein sequence ID" value="MDQ8193103.1"/>
    <property type="molecule type" value="Genomic_DNA"/>
</dbReference>